<keyword evidence="4" id="KW-0732">Signal</keyword>
<dbReference type="InterPro" id="IPR050498">
    <property type="entry name" value="Ycf3"/>
</dbReference>
<accession>A0A8T9Q0U6</accession>
<evidence type="ECO:0000256" key="2">
    <source>
        <dbReference type="ARBA" id="ARBA00022803"/>
    </source>
</evidence>
<sequence>MLKFLVKGCLFILAGGLLSYSPAAAQTAGTTPRYAQSDALRAPNGINERPRYGGMTKTAAQREADARFVAEARQQYGSAQAAMQAHVNFGWHYLATGHAPTAIKRFNQAWLLDSTAADVYFGFSAYLRQTNQLVEAAQFEQLAGRHDSGNAARLRYYASLGYGQSLRRDYVGAIAANEQILALDPTNASALGRIGYFAMQQQDTARAGQYLSRAVALNPQDSVAYLNRGWVRYGQKRYPAAVADFTRALSINPRYVSAYANRALAYSEAGNYPAAIADWQTCLSLVSSRDRTQFYFLIGQAKTKINDPAGPVKLGAKP</sequence>
<evidence type="ECO:0000256" key="3">
    <source>
        <dbReference type="PROSITE-ProRule" id="PRU00339"/>
    </source>
</evidence>
<name>A0A8T9Q0U6_9BACT</name>
<dbReference type="Gene3D" id="1.25.40.10">
    <property type="entry name" value="Tetratricopeptide repeat domain"/>
    <property type="match status" value="2"/>
</dbReference>
<dbReference type="InterPro" id="IPR019734">
    <property type="entry name" value="TPR_rpt"/>
</dbReference>
<dbReference type="Pfam" id="PF14559">
    <property type="entry name" value="TPR_19"/>
    <property type="match status" value="1"/>
</dbReference>
<keyword evidence="2 3" id="KW-0802">TPR repeat</keyword>
<dbReference type="Proteomes" id="UP000831796">
    <property type="component" value="Chromosome"/>
</dbReference>
<keyword evidence="1" id="KW-0677">Repeat</keyword>
<evidence type="ECO:0000313" key="6">
    <source>
        <dbReference type="Proteomes" id="UP000831796"/>
    </source>
</evidence>
<dbReference type="SUPFAM" id="SSF48452">
    <property type="entry name" value="TPR-like"/>
    <property type="match status" value="2"/>
</dbReference>
<protein>
    <submittedName>
        <fullName evidence="5">Tetratricopeptide repeat protein</fullName>
    </submittedName>
</protein>
<dbReference type="Pfam" id="PF00515">
    <property type="entry name" value="TPR_1"/>
    <property type="match status" value="1"/>
</dbReference>
<feature type="repeat" description="TPR" evidence="3">
    <location>
        <begin position="188"/>
        <end position="221"/>
    </location>
</feature>
<feature type="repeat" description="TPR" evidence="3">
    <location>
        <begin position="222"/>
        <end position="255"/>
    </location>
</feature>
<dbReference type="InterPro" id="IPR011990">
    <property type="entry name" value="TPR-like_helical_dom_sf"/>
</dbReference>
<reference evidence="5" key="1">
    <citation type="submission" date="2022-04" db="EMBL/GenBank/DDBJ databases">
        <title>Hymenobacter sp. isolated from the air.</title>
        <authorList>
            <person name="Won M."/>
            <person name="Lee C.-M."/>
            <person name="Woen H.-Y."/>
            <person name="Kwon S.-W."/>
        </authorList>
    </citation>
    <scope>NUCLEOTIDE SEQUENCE</scope>
    <source>
        <strain evidence="5">5116S-3</strain>
    </source>
</reference>
<evidence type="ECO:0000256" key="4">
    <source>
        <dbReference type="SAM" id="SignalP"/>
    </source>
</evidence>
<feature type="chain" id="PRO_5035903373" evidence="4">
    <location>
        <begin position="26"/>
        <end position="318"/>
    </location>
</feature>
<dbReference type="SMART" id="SM00028">
    <property type="entry name" value="TPR"/>
    <property type="match status" value="4"/>
</dbReference>
<dbReference type="KEGG" id="hcu:MUN79_20375"/>
<feature type="signal peptide" evidence="4">
    <location>
        <begin position="1"/>
        <end position="25"/>
    </location>
</feature>
<proteinExistence type="predicted"/>
<organism evidence="5 6">
    <name type="scientific">Hymenobacter cellulosilyticus</name>
    <dbReference type="NCBI Taxonomy" id="2932248"/>
    <lineage>
        <taxon>Bacteria</taxon>
        <taxon>Pseudomonadati</taxon>
        <taxon>Bacteroidota</taxon>
        <taxon>Cytophagia</taxon>
        <taxon>Cytophagales</taxon>
        <taxon>Hymenobacteraceae</taxon>
        <taxon>Hymenobacter</taxon>
    </lineage>
</organism>
<dbReference type="PROSITE" id="PS50005">
    <property type="entry name" value="TPR"/>
    <property type="match status" value="2"/>
</dbReference>
<dbReference type="PANTHER" id="PTHR44858:SF1">
    <property type="entry name" value="UDP-N-ACETYLGLUCOSAMINE--PEPTIDE N-ACETYLGLUCOSAMINYLTRANSFERASE SPINDLY-RELATED"/>
    <property type="match status" value="1"/>
</dbReference>
<dbReference type="PANTHER" id="PTHR44858">
    <property type="entry name" value="TETRATRICOPEPTIDE REPEAT PROTEIN 6"/>
    <property type="match status" value="1"/>
</dbReference>
<gene>
    <name evidence="5" type="ORF">MUN79_20375</name>
</gene>
<evidence type="ECO:0000313" key="5">
    <source>
        <dbReference type="EMBL" id="UOQ71007.1"/>
    </source>
</evidence>
<keyword evidence="6" id="KW-1185">Reference proteome</keyword>
<dbReference type="AlphaFoldDB" id="A0A8T9Q0U6"/>
<dbReference type="EMBL" id="CP095046">
    <property type="protein sequence ID" value="UOQ71007.1"/>
    <property type="molecule type" value="Genomic_DNA"/>
</dbReference>
<dbReference type="RefSeq" id="WP_244674420.1">
    <property type="nucleotide sequence ID" value="NZ_CP095046.1"/>
</dbReference>
<evidence type="ECO:0000256" key="1">
    <source>
        <dbReference type="ARBA" id="ARBA00022737"/>
    </source>
</evidence>